<comment type="caution">
    <text evidence="1">The sequence shown here is derived from an EMBL/GenBank/DDBJ whole genome shotgun (WGS) entry which is preliminary data.</text>
</comment>
<reference evidence="3 4" key="2">
    <citation type="submission" date="2024-05" db="EMBL/GenBank/DDBJ databases">
        <authorList>
            <person name="Chen Y."/>
            <person name="Shah S."/>
            <person name="Dougan E. K."/>
            <person name="Thang M."/>
            <person name="Chan C."/>
        </authorList>
    </citation>
    <scope>NUCLEOTIDE SEQUENCE [LARGE SCALE GENOMIC DNA]</scope>
</reference>
<evidence type="ECO:0000313" key="1">
    <source>
        <dbReference type="EMBL" id="CAI3998036.1"/>
    </source>
</evidence>
<dbReference type="EMBL" id="CAMXCT010006696">
    <property type="protein sequence ID" value="CAI4018464.1"/>
    <property type="molecule type" value="Genomic_DNA"/>
</dbReference>
<evidence type="ECO:0000313" key="4">
    <source>
        <dbReference type="Proteomes" id="UP001152797"/>
    </source>
</evidence>
<accession>A0A9P1CXD0</accession>
<dbReference type="AlphaFoldDB" id="A0A9P1CXD0"/>
<gene>
    <name evidence="1" type="ORF">C1SCF055_LOCUS24369</name>
    <name evidence="2" type="ORF">C1SCF055_LOCUS43028</name>
</gene>
<dbReference type="EMBL" id="CAMXCT020002419">
    <property type="protein sequence ID" value="CAL1151411.1"/>
    <property type="molecule type" value="Genomic_DNA"/>
</dbReference>
<dbReference type="EMBL" id="CAMXCT030006696">
    <property type="protein sequence ID" value="CAL4805776.1"/>
    <property type="molecule type" value="Genomic_DNA"/>
</dbReference>
<proteinExistence type="predicted"/>
<dbReference type="EMBL" id="CAMXCT030002419">
    <property type="protein sequence ID" value="CAL4785348.1"/>
    <property type="molecule type" value="Genomic_DNA"/>
</dbReference>
<sequence>MDQPWSQDATNIGTWGARNFEGRGVGVLVEWQNKGFHSFGWLSPIHLPQERNIRSSLHGGDIYVHCNDIKEPRLGGIFTFVLYNDRQGFGAQDCEARSVIRFAIPTTSMSSLRLPAGEERPAKSHLRQSLFYPQMEEQGITLRRYLWEDSLQILELWGHPEAIITAADDLNLLQTEVEVLLSPQMARRRLADRRYLIGPLSNAG</sequence>
<dbReference type="EMBL" id="CAMXCT020006696">
    <property type="protein sequence ID" value="CAL1171839.1"/>
    <property type="molecule type" value="Genomic_DNA"/>
</dbReference>
<dbReference type="Proteomes" id="UP001152797">
    <property type="component" value="Unassembled WGS sequence"/>
</dbReference>
<keyword evidence="4" id="KW-1185">Reference proteome</keyword>
<protein>
    <submittedName>
        <fullName evidence="1">Uncharacterized protein</fullName>
    </submittedName>
</protein>
<evidence type="ECO:0000313" key="2">
    <source>
        <dbReference type="EMBL" id="CAI4018464.1"/>
    </source>
</evidence>
<name>A0A9P1CXD0_9DINO</name>
<dbReference type="EMBL" id="CAMXCT010002419">
    <property type="protein sequence ID" value="CAI3998036.1"/>
    <property type="molecule type" value="Genomic_DNA"/>
</dbReference>
<evidence type="ECO:0000313" key="3">
    <source>
        <dbReference type="EMBL" id="CAL4785348.1"/>
    </source>
</evidence>
<reference evidence="1" key="1">
    <citation type="submission" date="2022-10" db="EMBL/GenBank/DDBJ databases">
        <authorList>
            <person name="Chen Y."/>
            <person name="Dougan E. K."/>
            <person name="Chan C."/>
            <person name="Rhodes N."/>
            <person name="Thang M."/>
        </authorList>
    </citation>
    <scope>NUCLEOTIDE SEQUENCE</scope>
</reference>
<organism evidence="1">
    <name type="scientific">Cladocopium goreaui</name>
    <dbReference type="NCBI Taxonomy" id="2562237"/>
    <lineage>
        <taxon>Eukaryota</taxon>
        <taxon>Sar</taxon>
        <taxon>Alveolata</taxon>
        <taxon>Dinophyceae</taxon>
        <taxon>Suessiales</taxon>
        <taxon>Symbiodiniaceae</taxon>
        <taxon>Cladocopium</taxon>
    </lineage>
</organism>